<keyword evidence="6" id="KW-1185">Reference proteome</keyword>
<dbReference type="InterPro" id="IPR050955">
    <property type="entry name" value="Plant_Biomass_Hydrol_Est"/>
</dbReference>
<sequence length="265" mass="28135">MRLILAATLSLLTLPAAACGPDSDCTVAGDRTYRYYVPTDADAPVGAFFHAHGYRGSANGAMGNQSLRAMADRLGMAFVALNADAEDWNLAHHPRNPSQSETTEPVYVEAVIEDIATRIALDRGRLIATGFSAGGMMTWTLACEMSETFAGFVPYAGTFWAPSPATCPTPPATLVHIHGNADSTVPQEGRAIGGARQGDLHRVLETYGSAGGYGAPAPVPSRDDMRCEGRENAGGDALVFCEFDGGHSYSPARVEWAIEWILARL</sequence>
<dbReference type="AlphaFoldDB" id="A0A8F6TX97"/>
<dbReference type="Pfam" id="PF01738">
    <property type="entry name" value="DLH"/>
    <property type="match status" value="1"/>
</dbReference>
<keyword evidence="1 3" id="KW-0732">Signal</keyword>
<keyword evidence="2 5" id="KW-0378">Hydrolase</keyword>
<evidence type="ECO:0000256" key="3">
    <source>
        <dbReference type="SAM" id="SignalP"/>
    </source>
</evidence>
<dbReference type="Proteomes" id="UP000825009">
    <property type="component" value="Chromosome"/>
</dbReference>
<dbReference type="GO" id="GO:0016787">
    <property type="term" value="F:hydrolase activity"/>
    <property type="evidence" value="ECO:0007669"/>
    <property type="project" value="UniProtKB-KW"/>
</dbReference>
<evidence type="ECO:0000259" key="4">
    <source>
        <dbReference type="Pfam" id="PF01738"/>
    </source>
</evidence>
<evidence type="ECO:0000313" key="5">
    <source>
        <dbReference type="EMBL" id="QXT40138.1"/>
    </source>
</evidence>
<dbReference type="PANTHER" id="PTHR43037">
    <property type="entry name" value="UNNAMED PRODUCT-RELATED"/>
    <property type="match status" value="1"/>
</dbReference>
<evidence type="ECO:0000313" key="6">
    <source>
        <dbReference type="Proteomes" id="UP000825009"/>
    </source>
</evidence>
<feature type="domain" description="Dienelactone hydrolase" evidence="4">
    <location>
        <begin position="109"/>
        <end position="189"/>
    </location>
</feature>
<evidence type="ECO:0000256" key="1">
    <source>
        <dbReference type="ARBA" id="ARBA00022729"/>
    </source>
</evidence>
<protein>
    <submittedName>
        <fullName evidence="5">Dienelactone hydrolase family protein</fullName>
    </submittedName>
</protein>
<evidence type="ECO:0000256" key="2">
    <source>
        <dbReference type="ARBA" id="ARBA00022801"/>
    </source>
</evidence>
<dbReference type="InterPro" id="IPR002925">
    <property type="entry name" value="Dienelactn_hydro"/>
</dbReference>
<dbReference type="PANTHER" id="PTHR43037:SF5">
    <property type="entry name" value="FERULOYL ESTERASE"/>
    <property type="match status" value="1"/>
</dbReference>
<feature type="signal peptide" evidence="3">
    <location>
        <begin position="1"/>
        <end position="18"/>
    </location>
</feature>
<gene>
    <name evidence="5" type="ORF">KYE46_02455</name>
</gene>
<accession>A0A8F6TX97</accession>
<name>A0A8F6TX97_9RHOB</name>
<feature type="chain" id="PRO_5034020617" evidence="3">
    <location>
        <begin position="19"/>
        <end position="265"/>
    </location>
</feature>
<dbReference type="RefSeq" id="WP_219003227.1">
    <property type="nucleotide sequence ID" value="NZ_CP079194.1"/>
</dbReference>
<dbReference type="EMBL" id="CP079194">
    <property type="protein sequence ID" value="QXT40138.1"/>
    <property type="molecule type" value="Genomic_DNA"/>
</dbReference>
<organism evidence="5 6">
    <name type="scientific">Gymnodinialimonas ceratoperidinii</name>
    <dbReference type="NCBI Taxonomy" id="2856823"/>
    <lineage>
        <taxon>Bacteria</taxon>
        <taxon>Pseudomonadati</taxon>
        <taxon>Pseudomonadota</taxon>
        <taxon>Alphaproteobacteria</taxon>
        <taxon>Rhodobacterales</taxon>
        <taxon>Paracoccaceae</taxon>
        <taxon>Gymnodinialimonas</taxon>
    </lineage>
</organism>
<reference evidence="5 6" key="1">
    <citation type="submission" date="2021-07" db="EMBL/GenBank/DDBJ databases">
        <title>A novel Jannaschia species isolated from marine dinoflagellate Ceratoperidinium margalefii.</title>
        <authorList>
            <person name="Jiang Y."/>
            <person name="Li Z."/>
        </authorList>
    </citation>
    <scope>NUCLEOTIDE SEQUENCE [LARGE SCALE GENOMIC DNA]</scope>
    <source>
        <strain evidence="5 6">J12C1-MA-4</strain>
    </source>
</reference>
<dbReference type="KEGG" id="gce:KYE46_02455"/>
<proteinExistence type="predicted"/>